<protein>
    <submittedName>
        <fullName evidence="1">Uncharacterized protein</fullName>
    </submittedName>
</protein>
<dbReference type="Proteomes" id="UP000242792">
    <property type="component" value="Chromosome"/>
</dbReference>
<dbReference type="RefSeq" id="WP_054066353.1">
    <property type="nucleotide sequence ID" value="NZ_CP020121.1"/>
</dbReference>
<accession>A0A1V0BGN0</accession>
<gene>
    <name evidence="1" type="ORF">B5M06_13165</name>
</gene>
<sequence length="161" mass="17991">MRLRNWKQYRPISLPDAIRACKDYALEKKGLSVARICVFLCTNEDTFYKWASTGRMPALVIPQFELICGCHYVSDFLSAHAGRIVIPMPKGQKATESALLAVNQACADAVSTLAKFYANPASVDTGALLAQLRQHLEQVAFHHGNVQRYHQPELEGFSHDD</sequence>
<dbReference type="OrthoDB" id="8563563at2"/>
<dbReference type="EMBL" id="CP020121">
    <property type="protein sequence ID" value="AQZ99058.1"/>
    <property type="molecule type" value="Genomic_DNA"/>
</dbReference>
<proteinExistence type="predicted"/>
<dbReference type="KEGG" id="cke:B5M06_13165"/>
<dbReference type="AlphaFoldDB" id="A0A1V0BGN0"/>
<dbReference type="GeneID" id="83040269"/>
<organism evidence="1 2">
    <name type="scientific">Comamonas kerstersii</name>
    <dbReference type="NCBI Taxonomy" id="225992"/>
    <lineage>
        <taxon>Bacteria</taxon>
        <taxon>Pseudomonadati</taxon>
        <taxon>Pseudomonadota</taxon>
        <taxon>Betaproteobacteria</taxon>
        <taxon>Burkholderiales</taxon>
        <taxon>Comamonadaceae</taxon>
        <taxon>Comamonas</taxon>
    </lineage>
</organism>
<reference evidence="1 2" key="1">
    <citation type="submission" date="2017-03" db="EMBL/GenBank/DDBJ databases">
        <title>Rapid Whole Genome Sequencing of Comamonas kerstersii Causing Continuous ambulatory Peritoneal Dialysis-Associated Peritonitis.</title>
        <authorList>
            <person name="Zheng B."/>
        </authorList>
    </citation>
    <scope>NUCLEOTIDE SEQUENCE [LARGE SCALE GENOMIC DNA]</scope>
    <source>
        <strain evidence="1 2">8943</strain>
    </source>
</reference>
<name>A0A1V0BGN0_9BURK</name>
<evidence type="ECO:0000313" key="2">
    <source>
        <dbReference type="Proteomes" id="UP000242792"/>
    </source>
</evidence>
<evidence type="ECO:0000313" key="1">
    <source>
        <dbReference type="EMBL" id="AQZ99058.1"/>
    </source>
</evidence>